<dbReference type="EMBL" id="CP092864">
    <property type="protein sequence ID" value="UYV63642.1"/>
    <property type="molecule type" value="Genomic_DNA"/>
</dbReference>
<evidence type="ECO:0000313" key="3">
    <source>
        <dbReference type="Proteomes" id="UP001235939"/>
    </source>
</evidence>
<dbReference type="Pfam" id="PF10217">
    <property type="entry name" value="DUF2039"/>
    <property type="match status" value="1"/>
</dbReference>
<feature type="transmembrane region" description="Helical" evidence="1">
    <location>
        <begin position="70"/>
        <end position="94"/>
    </location>
</feature>
<sequence length="303" mass="35663">MSSQKGNTSRTRSQKHKNDTTFKNNLYDKTVKTRLINSLQIAGCCQRCKEVLEWKIKYKKYKPLTQPKKWTIIIFFFLISTQSYYGRTIIIFFFLISIQSYYGRTTIIFFFLISTQSYYGQSSSSSFLSPLNHITDNHHLLLSYLHSIILWTTINFFFLISTQSYYGRTTIIFFFLISTQSYYGRTTIIFFFLISTQSYYGQPSSSSFLSPLNHITDNHHLLSYLHSIILRTTIIFFFLISTQSYYGRTTIIFFFLISTQSYYGRTTIIFFFLISTQSYYGIKLVKPEIFDGVCRGRVELING</sequence>
<keyword evidence="1" id="KW-0472">Membrane</keyword>
<dbReference type="PANTHER" id="PTHR22876">
    <property type="entry name" value="ZGC:101016"/>
    <property type="match status" value="1"/>
</dbReference>
<keyword evidence="1" id="KW-0812">Transmembrane</keyword>
<keyword evidence="1" id="KW-1133">Transmembrane helix</keyword>
<proteinExistence type="predicted"/>
<keyword evidence="3" id="KW-1185">Reference proteome</keyword>
<feature type="transmembrane region" description="Helical" evidence="1">
    <location>
        <begin position="182"/>
        <end position="201"/>
    </location>
</feature>
<name>A0ABY6K454_9ARAC</name>
<evidence type="ECO:0000313" key="2">
    <source>
        <dbReference type="EMBL" id="UYV63642.1"/>
    </source>
</evidence>
<feature type="transmembrane region" description="Helical" evidence="1">
    <location>
        <begin position="221"/>
        <end position="240"/>
    </location>
</feature>
<organism evidence="2 3">
    <name type="scientific">Cordylochernes scorpioides</name>
    <dbReference type="NCBI Taxonomy" id="51811"/>
    <lineage>
        <taxon>Eukaryota</taxon>
        <taxon>Metazoa</taxon>
        <taxon>Ecdysozoa</taxon>
        <taxon>Arthropoda</taxon>
        <taxon>Chelicerata</taxon>
        <taxon>Arachnida</taxon>
        <taxon>Pseudoscorpiones</taxon>
        <taxon>Cheliferoidea</taxon>
        <taxon>Chernetidae</taxon>
        <taxon>Cordylochernes</taxon>
    </lineage>
</organism>
<protein>
    <submittedName>
        <fullName evidence="2">C9orf85</fullName>
    </submittedName>
</protein>
<evidence type="ECO:0000256" key="1">
    <source>
        <dbReference type="SAM" id="Phobius"/>
    </source>
</evidence>
<reference evidence="2 3" key="1">
    <citation type="submission" date="2022-01" db="EMBL/GenBank/DDBJ databases">
        <title>A chromosomal length assembly of Cordylochernes scorpioides.</title>
        <authorList>
            <person name="Zeh D."/>
            <person name="Zeh J."/>
        </authorList>
    </citation>
    <scope>NUCLEOTIDE SEQUENCE [LARGE SCALE GENOMIC DNA]</scope>
    <source>
        <strain evidence="2">IN4F17</strain>
        <tissue evidence="2">Whole Body</tissue>
    </source>
</reference>
<accession>A0ABY6K454</accession>
<dbReference type="InterPro" id="IPR019351">
    <property type="entry name" value="DUF2039"/>
</dbReference>
<dbReference type="Proteomes" id="UP001235939">
    <property type="component" value="Chromosome 02"/>
</dbReference>
<gene>
    <name evidence="2" type="ORF">LAZ67_2005148</name>
</gene>
<feature type="transmembrane region" description="Helical" evidence="1">
    <location>
        <begin position="101"/>
        <end position="119"/>
    </location>
</feature>
<feature type="transmembrane region" description="Helical" evidence="1">
    <location>
        <begin position="252"/>
        <end position="274"/>
    </location>
</feature>
<dbReference type="PANTHER" id="PTHR22876:SF5">
    <property type="entry name" value="CHROMOSOME 9 OPEN READING FRAME 85"/>
    <property type="match status" value="1"/>
</dbReference>
<feature type="transmembrane region" description="Helical" evidence="1">
    <location>
        <begin position="139"/>
        <end position="161"/>
    </location>
</feature>